<dbReference type="InterPro" id="IPR001345">
    <property type="entry name" value="PG/BPGM_mutase_AS"/>
</dbReference>
<dbReference type="SUPFAM" id="SSF53254">
    <property type="entry name" value="Phosphoglycerate mutase-like"/>
    <property type="match status" value="1"/>
</dbReference>
<proteinExistence type="inferred from homology"/>
<evidence type="ECO:0000256" key="4">
    <source>
        <dbReference type="ARBA" id="ARBA00023152"/>
    </source>
</evidence>
<evidence type="ECO:0000256" key="5">
    <source>
        <dbReference type="ARBA" id="ARBA00023235"/>
    </source>
</evidence>
<evidence type="ECO:0000256" key="8">
    <source>
        <dbReference type="SAM" id="MobiDB-lite"/>
    </source>
</evidence>
<dbReference type="EMBL" id="SRXT01000002">
    <property type="protein sequence ID" value="TGX55128.1"/>
    <property type="molecule type" value="Genomic_DNA"/>
</dbReference>
<dbReference type="Pfam" id="PF00300">
    <property type="entry name" value="His_Phos_1"/>
    <property type="match status" value="1"/>
</dbReference>
<keyword evidence="4" id="KW-0324">Glycolysis</keyword>
<evidence type="ECO:0000256" key="6">
    <source>
        <dbReference type="PIRSR" id="PIRSR613078-1"/>
    </source>
</evidence>
<dbReference type="GO" id="GO:0006094">
    <property type="term" value="P:gluconeogenesis"/>
    <property type="evidence" value="ECO:0007669"/>
    <property type="project" value="UniProtKB-KW"/>
</dbReference>
<evidence type="ECO:0000313" key="9">
    <source>
        <dbReference type="EMBL" id="TGX55128.1"/>
    </source>
</evidence>
<dbReference type="Gene3D" id="3.40.50.1240">
    <property type="entry name" value="Phosphoglycerate mutase-like"/>
    <property type="match status" value="1"/>
</dbReference>
<keyword evidence="3" id="KW-0312">Gluconeogenesis</keyword>
<comment type="caution">
    <text evidence="9">The sequence shown here is derived from an EMBL/GenBank/DDBJ whole genome shotgun (WGS) entry which is preliminary data.</text>
</comment>
<gene>
    <name evidence="9" type="ORF">E5A73_06795</name>
</gene>
<dbReference type="EC" id="5.4.2.11" evidence="2"/>
<dbReference type="InterPro" id="IPR029033">
    <property type="entry name" value="His_PPase_superfam"/>
</dbReference>
<organism evidence="9 10">
    <name type="scientific">Sphingomonas gei</name>
    <dbReference type="NCBI Taxonomy" id="1395960"/>
    <lineage>
        <taxon>Bacteria</taxon>
        <taxon>Pseudomonadati</taxon>
        <taxon>Pseudomonadota</taxon>
        <taxon>Alphaproteobacteria</taxon>
        <taxon>Sphingomonadales</taxon>
        <taxon>Sphingomonadaceae</taxon>
        <taxon>Sphingomonas</taxon>
    </lineage>
</organism>
<evidence type="ECO:0000256" key="3">
    <source>
        <dbReference type="ARBA" id="ARBA00022432"/>
    </source>
</evidence>
<dbReference type="PANTHER" id="PTHR11931">
    <property type="entry name" value="PHOSPHOGLYCERATE MUTASE"/>
    <property type="match status" value="1"/>
</dbReference>
<dbReference type="Proteomes" id="UP000306147">
    <property type="component" value="Unassembled WGS sequence"/>
</dbReference>
<feature type="active site" description="Proton donor/acceptor" evidence="6">
    <location>
        <position position="108"/>
    </location>
</feature>
<evidence type="ECO:0000256" key="1">
    <source>
        <dbReference type="ARBA" id="ARBA00006717"/>
    </source>
</evidence>
<dbReference type="PROSITE" id="PS00175">
    <property type="entry name" value="PG_MUTASE"/>
    <property type="match status" value="1"/>
</dbReference>
<dbReference type="AlphaFoldDB" id="A0A4S1XGH8"/>
<dbReference type="InterPro" id="IPR005952">
    <property type="entry name" value="Phosphogly_mut1"/>
</dbReference>
<dbReference type="SMART" id="SM00855">
    <property type="entry name" value="PGAM"/>
    <property type="match status" value="1"/>
</dbReference>
<name>A0A4S1XGH8_9SPHN</name>
<dbReference type="OrthoDB" id="5449373at2"/>
<feature type="binding site" evidence="7">
    <location>
        <begin position="14"/>
        <end position="21"/>
    </location>
    <ligand>
        <name>substrate</name>
    </ligand>
</feature>
<dbReference type="InterPro" id="IPR013078">
    <property type="entry name" value="His_Pase_superF_clade-1"/>
</dbReference>
<accession>A0A4S1XGH8</accession>
<keyword evidence="5" id="KW-0413">Isomerase</keyword>
<dbReference type="GO" id="GO:0004619">
    <property type="term" value="F:phosphoglycerate mutase activity"/>
    <property type="evidence" value="ECO:0007669"/>
    <property type="project" value="UniProtKB-EC"/>
</dbReference>
<comment type="similarity">
    <text evidence="1">Belongs to the phosphoglycerate mutase family. BPG-dependent PGAM subfamily.</text>
</comment>
<feature type="active site" description="Tele-phosphohistidine intermediate" evidence="6">
    <location>
        <position position="15"/>
    </location>
</feature>
<dbReference type="RefSeq" id="WP_135963022.1">
    <property type="nucleotide sequence ID" value="NZ_SRXT01000002.1"/>
</dbReference>
<evidence type="ECO:0000313" key="10">
    <source>
        <dbReference type="Proteomes" id="UP000306147"/>
    </source>
</evidence>
<sequence>MTTNRWPARLWLVRHGQSAGNVARDLAHESGEHRIAIDIRDVDVPLSELGYAQAQALGHWFARGEGNGRPDVILCSPYARARETARQFRDAGGAEPDESICADERLREKEFGILDGLTTAGIRAVQPEQAEFRRLLGKFYHRPPGGESWCDVIFRLRSLMDTVSLHYAGRDVMIVAHQVVVLCLRYIIENLSEAEILAIDQEGDVANCSITEYAHDPKAGKDGGLALVRYNVTAPSDEDPAAETTSAPDALVGPRG</sequence>
<dbReference type="GO" id="GO:0006096">
    <property type="term" value="P:glycolytic process"/>
    <property type="evidence" value="ECO:0007669"/>
    <property type="project" value="UniProtKB-KW"/>
</dbReference>
<evidence type="ECO:0000256" key="7">
    <source>
        <dbReference type="PIRSR" id="PIRSR613078-2"/>
    </source>
</evidence>
<protein>
    <recommendedName>
        <fullName evidence="2">phosphoglycerate mutase (2,3-diphosphoglycerate-dependent)</fullName>
        <ecNumber evidence="2">5.4.2.11</ecNumber>
    </recommendedName>
</protein>
<reference evidence="9 10" key="1">
    <citation type="submission" date="2019-04" db="EMBL/GenBank/DDBJ databases">
        <title>Sphingomonas psychrotolerans sp. nov., isolated from soil in the Tianshan Mountains, Xinjiang, China.</title>
        <authorList>
            <person name="Luo Y."/>
            <person name="Sheng H."/>
        </authorList>
    </citation>
    <scope>NUCLEOTIDE SEQUENCE [LARGE SCALE GENOMIC DNA]</scope>
    <source>
        <strain evidence="9 10">ZFGT-11</strain>
    </source>
</reference>
<feature type="binding site" evidence="7">
    <location>
        <position position="80"/>
    </location>
    <ligand>
        <name>substrate</name>
    </ligand>
</feature>
<dbReference type="CDD" id="cd07067">
    <property type="entry name" value="HP_PGM_like"/>
    <property type="match status" value="1"/>
</dbReference>
<evidence type="ECO:0000256" key="2">
    <source>
        <dbReference type="ARBA" id="ARBA00012028"/>
    </source>
</evidence>
<keyword evidence="10" id="KW-1185">Reference proteome</keyword>
<feature type="region of interest" description="Disordered" evidence="8">
    <location>
        <begin position="236"/>
        <end position="256"/>
    </location>
</feature>